<dbReference type="PANTHER" id="PTHR33987:SF1">
    <property type="entry name" value="CALCINEURIN-LIKE METALLO-PHOSPHOESTERASE SUPERFAMILY PROTEIN"/>
    <property type="match status" value="1"/>
</dbReference>
<evidence type="ECO:0000259" key="3">
    <source>
        <dbReference type="Pfam" id="PF09423"/>
    </source>
</evidence>
<organism evidence="4 5">
    <name type="scientific">Tetrahymena thermophila (strain SB210)</name>
    <dbReference type="NCBI Taxonomy" id="312017"/>
    <lineage>
        <taxon>Eukaryota</taxon>
        <taxon>Sar</taxon>
        <taxon>Alveolata</taxon>
        <taxon>Ciliophora</taxon>
        <taxon>Intramacronucleata</taxon>
        <taxon>Oligohymenophorea</taxon>
        <taxon>Hymenostomatida</taxon>
        <taxon>Tetrahymenina</taxon>
        <taxon>Tetrahymenidae</taxon>
        <taxon>Tetrahymena</taxon>
    </lineage>
</organism>
<evidence type="ECO:0000256" key="1">
    <source>
        <dbReference type="SAM" id="Phobius"/>
    </source>
</evidence>
<feature type="signal peptide" evidence="2">
    <location>
        <begin position="1"/>
        <end position="17"/>
    </location>
</feature>
<keyword evidence="1" id="KW-0812">Transmembrane</keyword>
<dbReference type="Proteomes" id="UP000009168">
    <property type="component" value="Unassembled WGS sequence"/>
</dbReference>
<dbReference type="FunCoup" id="I7M889">
    <property type="interactions" value="70"/>
</dbReference>
<dbReference type="HOGENOM" id="CLU_041740_4_0_1"/>
<evidence type="ECO:0000313" key="5">
    <source>
        <dbReference type="Proteomes" id="UP000009168"/>
    </source>
</evidence>
<feature type="chain" id="PRO_5003712135" evidence="2">
    <location>
        <begin position="18"/>
        <end position="433"/>
    </location>
</feature>
<protein>
    <submittedName>
        <fullName evidence="4">Phosphodiesterase/alkaline phosphatase D-like protein</fullName>
    </submittedName>
</protein>
<dbReference type="CDD" id="cd07389">
    <property type="entry name" value="MPP_PhoD"/>
    <property type="match status" value="1"/>
</dbReference>
<keyword evidence="2" id="KW-0732">Signal</keyword>
<dbReference type="InterPro" id="IPR029052">
    <property type="entry name" value="Metallo-depent_PP-like"/>
</dbReference>
<dbReference type="SUPFAM" id="SSF56300">
    <property type="entry name" value="Metallo-dependent phosphatases"/>
    <property type="match status" value="1"/>
</dbReference>
<dbReference type="GeneID" id="7824370"/>
<evidence type="ECO:0000313" key="4">
    <source>
        <dbReference type="EMBL" id="EAR97390.1"/>
    </source>
</evidence>
<dbReference type="OMA" id="AHEPELW"/>
<dbReference type="InParanoid" id="I7M889"/>
<dbReference type="Gene3D" id="3.60.21.70">
    <property type="entry name" value="PhoD-like phosphatase"/>
    <property type="match status" value="1"/>
</dbReference>
<dbReference type="EMBL" id="GG662666">
    <property type="protein sequence ID" value="EAR97390.1"/>
    <property type="molecule type" value="Genomic_DNA"/>
</dbReference>
<keyword evidence="1" id="KW-0472">Membrane</keyword>
<feature type="domain" description="PhoD-like phosphatase metallophosphatase" evidence="3">
    <location>
        <begin position="32"/>
        <end position="322"/>
    </location>
</feature>
<dbReference type="InterPro" id="IPR018946">
    <property type="entry name" value="PhoD-like_MPP"/>
</dbReference>
<accession>I7M889</accession>
<feature type="transmembrane region" description="Helical" evidence="1">
    <location>
        <begin position="398"/>
        <end position="426"/>
    </location>
</feature>
<dbReference type="InterPro" id="IPR038607">
    <property type="entry name" value="PhoD-like_sf"/>
</dbReference>
<reference evidence="5" key="1">
    <citation type="journal article" date="2006" name="PLoS Biol.">
        <title>Macronuclear genome sequence of the ciliate Tetrahymena thermophila, a model eukaryote.</title>
        <authorList>
            <person name="Eisen J.A."/>
            <person name="Coyne R.S."/>
            <person name="Wu M."/>
            <person name="Wu D."/>
            <person name="Thiagarajan M."/>
            <person name="Wortman J.R."/>
            <person name="Badger J.H."/>
            <person name="Ren Q."/>
            <person name="Amedeo P."/>
            <person name="Jones K.M."/>
            <person name="Tallon L.J."/>
            <person name="Delcher A.L."/>
            <person name="Salzberg S.L."/>
            <person name="Silva J.C."/>
            <person name="Haas B.J."/>
            <person name="Majoros W.H."/>
            <person name="Farzad M."/>
            <person name="Carlton J.M."/>
            <person name="Smith R.K. Jr."/>
            <person name="Garg J."/>
            <person name="Pearlman R.E."/>
            <person name="Karrer K.M."/>
            <person name="Sun L."/>
            <person name="Manning G."/>
            <person name="Elde N.C."/>
            <person name="Turkewitz A.P."/>
            <person name="Asai D.J."/>
            <person name="Wilkes D.E."/>
            <person name="Wang Y."/>
            <person name="Cai H."/>
            <person name="Collins K."/>
            <person name="Stewart B.A."/>
            <person name="Lee S.R."/>
            <person name="Wilamowska K."/>
            <person name="Weinberg Z."/>
            <person name="Ruzzo W.L."/>
            <person name="Wloga D."/>
            <person name="Gaertig J."/>
            <person name="Frankel J."/>
            <person name="Tsao C.-C."/>
            <person name="Gorovsky M.A."/>
            <person name="Keeling P.J."/>
            <person name="Waller R.F."/>
            <person name="Patron N.J."/>
            <person name="Cherry J.M."/>
            <person name="Stover N.A."/>
            <person name="Krieger C.J."/>
            <person name="del Toro C."/>
            <person name="Ryder H.F."/>
            <person name="Williamson S.C."/>
            <person name="Barbeau R.A."/>
            <person name="Hamilton E.P."/>
            <person name="Orias E."/>
        </authorList>
    </citation>
    <scope>NUCLEOTIDE SEQUENCE [LARGE SCALE GENOMIC DNA]</scope>
    <source>
        <strain evidence="5">SB210</strain>
    </source>
</reference>
<sequence>MRYILLIFLVIVSFSIAQQIIQSHNLKKQRIAFGSCNKFFRNHKSDIFYDIAKQNPDIWVWLGDVAYLDYMPLPAYWIPDTDFYQIKLKLDATKNDPAYQEMLKKVNGEVGVWDDHDYGHNNSGMTFKYKEHIRQVWLDFFNEPQNSERRTRDSGIYTSYYLGQQKKIKIILTDVRWNRQSTDILGEKQWIWLEQELNDHKVELFILGTGSQFLPDDRFIPETWDIKSKERFYQIVNKTRASVVIISGDVHYAELMEHPCSQKKVGYKLAEITSSALSFDFNSIQYGEFEAANYFVLTTPTYNEEKDRFNGRNYGIIDVEWDENNIGLTKIKLQVYTIGQIEKPVLERTYKLEEFKYSAERQQNQKSCVVDDVPANDRWKTFALNNLKRLFTEFNQKIVIGALIKLVQLVLLLRFYWYLIYMVFFYQIKEKKD</sequence>
<proteinExistence type="predicted"/>
<dbReference type="eggNOG" id="ENOG502QTGZ">
    <property type="taxonomic scope" value="Eukaryota"/>
</dbReference>
<name>I7M889_TETTS</name>
<dbReference type="PANTHER" id="PTHR33987">
    <property type="entry name" value="CALCINEURIN-LIKE METALLO-PHOSPHOESTERASE SUPERFAMILY PROTEIN"/>
    <property type="match status" value="1"/>
</dbReference>
<dbReference type="RefSeq" id="XP_001017635.1">
    <property type="nucleotide sequence ID" value="XM_001017635.3"/>
</dbReference>
<dbReference type="AlphaFoldDB" id="I7M889"/>
<keyword evidence="1" id="KW-1133">Transmembrane helix</keyword>
<keyword evidence="5" id="KW-1185">Reference proteome</keyword>
<dbReference type="STRING" id="312017.I7M889"/>
<evidence type="ECO:0000256" key="2">
    <source>
        <dbReference type="SAM" id="SignalP"/>
    </source>
</evidence>
<dbReference type="Pfam" id="PF09423">
    <property type="entry name" value="PhoD"/>
    <property type="match status" value="1"/>
</dbReference>
<dbReference type="KEGG" id="tet:TTHERM_00339710"/>
<gene>
    <name evidence="4" type="ORF">TTHERM_00339710</name>
</gene>
<dbReference type="OrthoDB" id="10266805at2759"/>